<evidence type="ECO:0000313" key="2">
    <source>
        <dbReference type="Proteomes" id="UP000000763"/>
    </source>
</evidence>
<dbReference type="EMBL" id="AP004586">
    <property type="protein sequence ID" value="BAD09585.1"/>
    <property type="molecule type" value="Genomic_DNA"/>
</dbReference>
<name>Q6ZC10_ORYSJ</name>
<sequence>MAADSAWDPRGGARGQRVVWLATAAPGWRRAGLGQRELAGLPVPLVRSALAARGYSHHHRCGEEGRCGGDGVTDAVGKRVGVLSLDDDGDLGIGLATADGVSFTAAAHSDRCAAKRRCPGA</sequence>
<evidence type="ECO:0000313" key="1">
    <source>
        <dbReference type="EMBL" id="BAD09585.1"/>
    </source>
</evidence>
<reference evidence="2" key="1">
    <citation type="journal article" date="2005" name="Nature">
        <title>The map-based sequence of the rice genome.</title>
        <authorList>
            <consortium name="International rice genome sequencing project (IRGSP)"/>
            <person name="Matsumoto T."/>
            <person name="Wu J."/>
            <person name="Kanamori H."/>
            <person name="Katayose Y."/>
            <person name="Fujisawa M."/>
            <person name="Namiki N."/>
            <person name="Mizuno H."/>
            <person name="Yamamoto K."/>
            <person name="Antonio B.A."/>
            <person name="Baba T."/>
            <person name="Sakata K."/>
            <person name="Nagamura Y."/>
            <person name="Aoki H."/>
            <person name="Arikawa K."/>
            <person name="Arita K."/>
            <person name="Bito T."/>
            <person name="Chiden Y."/>
            <person name="Fujitsuka N."/>
            <person name="Fukunaka R."/>
            <person name="Hamada M."/>
            <person name="Harada C."/>
            <person name="Hayashi A."/>
            <person name="Hijishita S."/>
            <person name="Honda M."/>
            <person name="Hosokawa S."/>
            <person name="Ichikawa Y."/>
            <person name="Idonuma A."/>
            <person name="Iijima M."/>
            <person name="Ikeda M."/>
            <person name="Ikeno M."/>
            <person name="Ito K."/>
            <person name="Ito S."/>
            <person name="Ito T."/>
            <person name="Ito Y."/>
            <person name="Ito Y."/>
            <person name="Iwabuchi A."/>
            <person name="Kamiya K."/>
            <person name="Karasawa W."/>
            <person name="Kurita K."/>
            <person name="Katagiri S."/>
            <person name="Kikuta A."/>
            <person name="Kobayashi H."/>
            <person name="Kobayashi N."/>
            <person name="Machita K."/>
            <person name="Maehara T."/>
            <person name="Masukawa M."/>
            <person name="Mizubayashi T."/>
            <person name="Mukai Y."/>
            <person name="Nagasaki H."/>
            <person name="Nagata Y."/>
            <person name="Naito S."/>
            <person name="Nakashima M."/>
            <person name="Nakama Y."/>
            <person name="Nakamichi Y."/>
            <person name="Nakamura M."/>
            <person name="Meguro A."/>
            <person name="Negishi M."/>
            <person name="Ohta I."/>
            <person name="Ohta T."/>
            <person name="Okamoto M."/>
            <person name="Ono N."/>
            <person name="Saji S."/>
            <person name="Sakaguchi M."/>
            <person name="Sakai K."/>
            <person name="Shibata M."/>
            <person name="Shimokawa T."/>
            <person name="Song J."/>
            <person name="Takazaki Y."/>
            <person name="Terasawa K."/>
            <person name="Tsugane M."/>
            <person name="Tsuji K."/>
            <person name="Ueda S."/>
            <person name="Waki K."/>
            <person name="Yamagata H."/>
            <person name="Yamamoto M."/>
            <person name="Yamamoto S."/>
            <person name="Yamane H."/>
            <person name="Yoshiki S."/>
            <person name="Yoshihara R."/>
            <person name="Yukawa K."/>
            <person name="Zhong H."/>
            <person name="Yano M."/>
            <person name="Yuan Q."/>
            <person name="Ouyang S."/>
            <person name="Liu J."/>
            <person name="Jones K.M."/>
            <person name="Gansberger K."/>
            <person name="Moffat K."/>
            <person name="Hill J."/>
            <person name="Bera J."/>
            <person name="Fadrosh D."/>
            <person name="Jin S."/>
            <person name="Johri S."/>
            <person name="Kim M."/>
            <person name="Overton L."/>
            <person name="Reardon M."/>
            <person name="Tsitrin T."/>
            <person name="Vuong H."/>
            <person name="Weaver B."/>
            <person name="Ciecko A."/>
            <person name="Tallon L."/>
            <person name="Jackson J."/>
            <person name="Pai G."/>
            <person name="Aken S.V."/>
            <person name="Utterback T."/>
            <person name="Reidmuller S."/>
            <person name="Feldblyum T."/>
            <person name="Hsiao J."/>
            <person name="Zismann V."/>
            <person name="Iobst S."/>
            <person name="de Vazeille A.R."/>
            <person name="Buell C.R."/>
            <person name="Ying K."/>
            <person name="Li Y."/>
            <person name="Lu T."/>
            <person name="Huang Y."/>
            <person name="Zhao Q."/>
            <person name="Feng Q."/>
            <person name="Zhang L."/>
            <person name="Zhu J."/>
            <person name="Weng Q."/>
            <person name="Mu J."/>
            <person name="Lu Y."/>
            <person name="Fan D."/>
            <person name="Liu Y."/>
            <person name="Guan J."/>
            <person name="Zhang Y."/>
            <person name="Yu S."/>
            <person name="Liu X."/>
            <person name="Zhang Y."/>
            <person name="Hong G."/>
            <person name="Han B."/>
            <person name="Choisne N."/>
            <person name="Demange N."/>
            <person name="Orjeda G."/>
            <person name="Samain S."/>
            <person name="Cattolico L."/>
            <person name="Pelletier E."/>
            <person name="Couloux A."/>
            <person name="Segurens B."/>
            <person name="Wincker P."/>
            <person name="D'Hont A."/>
            <person name="Scarpelli C."/>
            <person name="Weissenbach J."/>
            <person name="Salanoubat M."/>
            <person name="Quetier F."/>
            <person name="Yu Y."/>
            <person name="Kim H.R."/>
            <person name="Rambo T."/>
            <person name="Currie J."/>
            <person name="Collura K."/>
            <person name="Luo M."/>
            <person name="Yang T."/>
            <person name="Ammiraju J.S.S."/>
            <person name="Engler F."/>
            <person name="Soderlund C."/>
            <person name="Wing R.A."/>
            <person name="Palmer L.E."/>
            <person name="de la Bastide M."/>
            <person name="Spiegel L."/>
            <person name="Nascimento L."/>
            <person name="Zutavern T."/>
            <person name="O'Shaughnessy A."/>
            <person name="Dike S."/>
            <person name="Dedhia N."/>
            <person name="Preston R."/>
            <person name="Balija V."/>
            <person name="McCombie W.R."/>
            <person name="Chow T."/>
            <person name="Chen H."/>
            <person name="Chung M."/>
            <person name="Chen C."/>
            <person name="Shaw J."/>
            <person name="Wu H."/>
            <person name="Hsiao K."/>
            <person name="Chao Y."/>
            <person name="Chu M."/>
            <person name="Cheng C."/>
            <person name="Hour A."/>
            <person name="Lee P."/>
            <person name="Lin S."/>
            <person name="Lin Y."/>
            <person name="Liou J."/>
            <person name="Liu S."/>
            <person name="Hsing Y."/>
            <person name="Raghuvanshi S."/>
            <person name="Mohanty A."/>
            <person name="Bharti A.K."/>
            <person name="Gaur A."/>
            <person name="Gupta V."/>
            <person name="Kumar D."/>
            <person name="Ravi V."/>
            <person name="Vij S."/>
            <person name="Kapur A."/>
            <person name="Khurana P."/>
            <person name="Khurana P."/>
            <person name="Khurana J.P."/>
            <person name="Tyagi A.K."/>
            <person name="Gaikwad K."/>
            <person name="Singh A."/>
            <person name="Dalal V."/>
            <person name="Srivastava S."/>
            <person name="Dixit A."/>
            <person name="Pal A.K."/>
            <person name="Ghazi I.A."/>
            <person name="Yadav M."/>
            <person name="Pandit A."/>
            <person name="Bhargava A."/>
            <person name="Sureshbabu K."/>
            <person name="Batra K."/>
            <person name="Sharma T.R."/>
            <person name="Mohapatra T."/>
            <person name="Singh N.K."/>
            <person name="Messing J."/>
            <person name="Nelson A.B."/>
            <person name="Fuks G."/>
            <person name="Kavchok S."/>
            <person name="Keizer G."/>
            <person name="Linton E."/>
            <person name="Llaca V."/>
            <person name="Song R."/>
            <person name="Tanyolac B."/>
            <person name="Young S."/>
            <person name="Ho-Il K."/>
            <person name="Hahn J.H."/>
            <person name="Sangsakoo G."/>
            <person name="Vanavichit A."/>
            <person name="de Mattos Luiz.A.T."/>
            <person name="Zimmer P.D."/>
            <person name="Malone G."/>
            <person name="Dellagostin O."/>
            <person name="de Oliveira A.C."/>
            <person name="Bevan M."/>
            <person name="Bancroft I."/>
            <person name="Minx P."/>
            <person name="Cordum H."/>
            <person name="Wilson R."/>
            <person name="Cheng Z."/>
            <person name="Jin W."/>
            <person name="Jiang J."/>
            <person name="Leong S.A."/>
            <person name="Iwama H."/>
            <person name="Gojobori T."/>
            <person name="Itoh T."/>
            <person name="Niimura Y."/>
            <person name="Fujii Y."/>
            <person name="Habara T."/>
            <person name="Sakai H."/>
            <person name="Sato Y."/>
            <person name="Wilson G."/>
            <person name="Kumar K."/>
            <person name="McCouch S."/>
            <person name="Juretic N."/>
            <person name="Hoen D."/>
            <person name="Wright S."/>
            <person name="Bruskiewich R."/>
            <person name="Bureau T."/>
            <person name="Miyao A."/>
            <person name="Hirochika H."/>
            <person name="Nishikawa T."/>
            <person name="Kadowaki K."/>
            <person name="Sugiura M."/>
            <person name="Burr B."/>
            <person name="Sasaki T."/>
        </authorList>
    </citation>
    <scope>NUCLEOTIDE SEQUENCE [LARGE SCALE GENOMIC DNA]</scope>
    <source>
        <strain evidence="2">cv. Nipponbare</strain>
    </source>
</reference>
<dbReference type="AlphaFoldDB" id="Q6ZC10"/>
<accession>Q6ZC10</accession>
<organism evidence="1 2">
    <name type="scientific">Oryza sativa subsp. japonica</name>
    <name type="common">Rice</name>
    <dbReference type="NCBI Taxonomy" id="39947"/>
    <lineage>
        <taxon>Eukaryota</taxon>
        <taxon>Viridiplantae</taxon>
        <taxon>Streptophyta</taxon>
        <taxon>Embryophyta</taxon>
        <taxon>Tracheophyta</taxon>
        <taxon>Spermatophyta</taxon>
        <taxon>Magnoliopsida</taxon>
        <taxon>Liliopsida</taxon>
        <taxon>Poales</taxon>
        <taxon>Poaceae</taxon>
        <taxon>BOP clade</taxon>
        <taxon>Oryzoideae</taxon>
        <taxon>Oryzeae</taxon>
        <taxon>Oryzinae</taxon>
        <taxon>Oryza</taxon>
        <taxon>Oryza sativa</taxon>
    </lineage>
</organism>
<gene>
    <name evidence="1" type="primary">P0493A04.13</name>
</gene>
<protein>
    <submittedName>
        <fullName evidence="1">Uncharacterized protein</fullName>
    </submittedName>
</protein>
<dbReference type="Proteomes" id="UP000000763">
    <property type="component" value="Chromosome 8"/>
</dbReference>
<proteinExistence type="predicted"/>
<reference evidence="2" key="2">
    <citation type="journal article" date="2008" name="Nucleic Acids Res.">
        <title>The rice annotation project database (RAP-DB): 2008 update.</title>
        <authorList>
            <consortium name="The rice annotation project (RAP)"/>
        </authorList>
    </citation>
    <scope>GENOME REANNOTATION</scope>
    <source>
        <strain evidence="2">cv. Nipponbare</strain>
    </source>
</reference>